<evidence type="ECO:0008006" key="3">
    <source>
        <dbReference type="Google" id="ProtNLM"/>
    </source>
</evidence>
<dbReference type="AlphaFoldDB" id="A0A2N0NUT9"/>
<dbReference type="VEuPathDB" id="FungiDB:RhiirA1_452936"/>
<organism evidence="1 2">
    <name type="scientific">Rhizophagus irregularis</name>
    <dbReference type="NCBI Taxonomy" id="588596"/>
    <lineage>
        <taxon>Eukaryota</taxon>
        <taxon>Fungi</taxon>
        <taxon>Fungi incertae sedis</taxon>
        <taxon>Mucoromycota</taxon>
        <taxon>Glomeromycotina</taxon>
        <taxon>Glomeromycetes</taxon>
        <taxon>Glomerales</taxon>
        <taxon>Glomeraceae</taxon>
        <taxon>Rhizophagus</taxon>
    </lineage>
</organism>
<dbReference type="Gene3D" id="1.10.510.10">
    <property type="entry name" value="Transferase(Phosphotransferase) domain 1"/>
    <property type="match status" value="1"/>
</dbReference>
<name>A0A2N0NUT9_9GLOM</name>
<sequence length="284" mass="33949">MADGLCKTAHLDESDNNKKFQDDISSLNNNLTAYILKNYLEILPKFTMLNQRNLELYESSKCCRCNVTIETWIHEATNDNVFKNAIQDFVVNIRNYARIYIWNERCKDVINWEKKKGHSFCLEFVQSYSGQFQNIFWTHCFRRDVEMSTDHLKLLQQVTDKSNFKFYSNNQTLEEVNMRLHNPVPKDLQVYKPHLQKSLVQLTYHGIRPEINEQEAPKCYINLMNKCWNSNPDNKPNVIELKESFNLFRDSTDNYHMEMRLRDDDEIEKQFKEAEEIENKSIIY</sequence>
<dbReference type="Proteomes" id="UP000232722">
    <property type="component" value="Unassembled WGS sequence"/>
</dbReference>
<dbReference type="VEuPathDB" id="FungiDB:RhiirA1_452937"/>
<reference evidence="1 2" key="2">
    <citation type="submission" date="2017-09" db="EMBL/GenBank/DDBJ databases">
        <title>Extensive intraspecific genome diversity in a model arbuscular mycorrhizal fungus.</title>
        <authorList>
            <person name="Chen E.C."/>
            <person name="Morin E."/>
            <person name="Beaudet D."/>
            <person name="Noel J."/>
            <person name="Ndikumana S."/>
            <person name="Charron P."/>
            <person name="St-Onge C."/>
            <person name="Giorgi J."/>
            <person name="Grigoriev I.V."/>
            <person name="Roux C."/>
            <person name="Martin F.M."/>
            <person name="Corradi N."/>
        </authorList>
    </citation>
    <scope>NUCLEOTIDE SEQUENCE [LARGE SCALE GENOMIC DNA]</scope>
    <source>
        <strain evidence="1 2">A5</strain>
    </source>
</reference>
<proteinExistence type="predicted"/>
<comment type="caution">
    <text evidence="1">The sequence shown here is derived from an EMBL/GenBank/DDBJ whole genome shotgun (WGS) entry which is preliminary data.</text>
</comment>
<reference evidence="1 2" key="1">
    <citation type="submission" date="2016-04" db="EMBL/GenBank/DDBJ databases">
        <title>Genome analyses suggest a sexual origin of heterokaryosis in a supposedly ancient asexual fungus.</title>
        <authorList>
            <person name="Ropars J."/>
            <person name="Sedzielewska K."/>
            <person name="Noel J."/>
            <person name="Charron P."/>
            <person name="Farinelli L."/>
            <person name="Marton T."/>
            <person name="Kruger M."/>
            <person name="Pelin A."/>
            <person name="Brachmann A."/>
            <person name="Corradi N."/>
        </authorList>
    </citation>
    <scope>NUCLEOTIDE SEQUENCE [LARGE SCALE GENOMIC DNA]</scope>
    <source>
        <strain evidence="1 2">A5</strain>
    </source>
</reference>
<dbReference type="EMBL" id="LLXJ01002676">
    <property type="protein sequence ID" value="PKB98346.1"/>
    <property type="molecule type" value="Genomic_DNA"/>
</dbReference>
<dbReference type="VEuPathDB" id="FungiDB:FUN_023167"/>
<dbReference type="VEuPathDB" id="FungiDB:RhiirFUN_000054"/>
<evidence type="ECO:0000313" key="1">
    <source>
        <dbReference type="EMBL" id="PKB98346.1"/>
    </source>
</evidence>
<evidence type="ECO:0000313" key="2">
    <source>
        <dbReference type="Proteomes" id="UP000232722"/>
    </source>
</evidence>
<accession>A0A2N0NUT9</accession>
<protein>
    <recommendedName>
        <fullName evidence="3">Serine-threonine/tyrosine-protein kinase catalytic domain-containing protein</fullName>
    </recommendedName>
</protein>
<gene>
    <name evidence="1" type="ORF">RhiirA5_431511</name>
</gene>